<gene>
    <name evidence="1" type="ORF">JJB74_18525</name>
</gene>
<evidence type="ECO:0000313" key="2">
    <source>
        <dbReference type="Proteomes" id="UP000622890"/>
    </source>
</evidence>
<accession>A0A934SWF9</accession>
<proteinExistence type="predicted"/>
<name>A0A934SWF9_9BURK</name>
<dbReference type="RefSeq" id="WP_200594242.1">
    <property type="nucleotide sequence ID" value="NZ_JAEPBG010000008.1"/>
</dbReference>
<dbReference type="AlphaFoldDB" id="A0A934SWF9"/>
<protein>
    <submittedName>
        <fullName evidence="1">Uncharacterized protein</fullName>
    </submittedName>
</protein>
<sequence length="284" mass="30043">MDPSFLPSDYLFEEFMHKALAVAILPLSLAACGGGGGGGSDPSAYSATTAGSGSTISTAEATGTIKYSQYQQNTTAMYDKSFSVSSVSATVNFNSTSKQGSIQFPVLGVNELVSTNDGYATVKWTGPFLTGAYKFNGDILMGCNTGAATEAEKTQVFVSSSLERVKDGFIDDLNGTTYDLFDCSILEQGKMETLQINTDGSLIMSTSNESIPKNQVFDMLNPEKNFGGALINGINVNSKYKGGYSGQVFKYGVNGVTRHAIVIQTNAGNTTGGPNFHYLLAVQR</sequence>
<keyword evidence="2" id="KW-1185">Reference proteome</keyword>
<comment type="caution">
    <text evidence="1">The sequence shown here is derived from an EMBL/GenBank/DDBJ whole genome shotgun (WGS) entry which is preliminary data.</text>
</comment>
<dbReference type="Proteomes" id="UP000622890">
    <property type="component" value="Unassembled WGS sequence"/>
</dbReference>
<evidence type="ECO:0000313" key="1">
    <source>
        <dbReference type="EMBL" id="MBK4736625.1"/>
    </source>
</evidence>
<dbReference type="EMBL" id="JAEPBG010000008">
    <property type="protein sequence ID" value="MBK4736625.1"/>
    <property type="molecule type" value="Genomic_DNA"/>
</dbReference>
<reference evidence="1" key="1">
    <citation type="submission" date="2021-01" db="EMBL/GenBank/DDBJ databases">
        <title>Genome sequence of strain Noviherbaspirillum sp. DKR-6.</title>
        <authorList>
            <person name="Chaudhary D.K."/>
        </authorList>
    </citation>
    <scope>NUCLEOTIDE SEQUENCE</scope>
    <source>
        <strain evidence="1">DKR-6</strain>
    </source>
</reference>
<organism evidence="1 2">
    <name type="scientific">Noviherbaspirillum pedocola</name>
    <dbReference type="NCBI Taxonomy" id="2801341"/>
    <lineage>
        <taxon>Bacteria</taxon>
        <taxon>Pseudomonadati</taxon>
        <taxon>Pseudomonadota</taxon>
        <taxon>Betaproteobacteria</taxon>
        <taxon>Burkholderiales</taxon>
        <taxon>Oxalobacteraceae</taxon>
        <taxon>Noviherbaspirillum</taxon>
    </lineage>
</organism>